<evidence type="ECO:0000313" key="1">
    <source>
        <dbReference type="EMBL" id="HJA89653.1"/>
    </source>
</evidence>
<name>A0A9D2KWM0_9LACT</name>
<dbReference type="InterPro" id="IPR029063">
    <property type="entry name" value="SAM-dependent_MTases_sf"/>
</dbReference>
<reference evidence="1" key="1">
    <citation type="journal article" date="2021" name="PeerJ">
        <title>Extensive microbial diversity within the chicken gut microbiome revealed by metagenomics and culture.</title>
        <authorList>
            <person name="Gilroy R."/>
            <person name="Ravi A."/>
            <person name="Getino M."/>
            <person name="Pursley I."/>
            <person name="Horton D.L."/>
            <person name="Alikhan N.F."/>
            <person name="Baker D."/>
            <person name="Gharbi K."/>
            <person name="Hall N."/>
            <person name="Watson M."/>
            <person name="Adriaenssens E.M."/>
            <person name="Foster-Nyarko E."/>
            <person name="Jarju S."/>
            <person name="Secka A."/>
            <person name="Antonio M."/>
            <person name="Oren A."/>
            <person name="Chaudhuri R.R."/>
            <person name="La Ragione R."/>
            <person name="Hildebrand F."/>
            <person name="Pallen M.J."/>
        </authorList>
    </citation>
    <scope>NUCLEOTIDE SEQUENCE</scope>
    <source>
        <strain evidence="1">CHK171-505</strain>
    </source>
</reference>
<evidence type="ECO:0000313" key="2">
    <source>
        <dbReference type="Proteomes" id="UP000886856"/>
    </source>
</evidence>
<sequence>MDKTALKKFAAYAREKIRLGIEQKAFELGITAKGIQPLETLKDGLIVGERVLGEREARQYSHLKRRIEQESYEAVIAEATYTWFNRMIALRFMEVNDYLPIKSHILSSVVPAKAEPDVLTNVTQYMDALDLDKAFVYRLREENRSEDLYHYILVQQCNKLGEIIPTVFETISDDMALLLPDGLLQDSSPIRDVVTMIAEEDWKNVEILGWLYQFYIADQKDTVFANLKKNKK</sequence>
<dbReference type="EMBL" id="DWYW01000049">
    <property type="protein sequence ID" value="HJA89653.1"/>
    <property type="molecule type" value="Genomic_DNA"/>
</dbReference>
<dbReference type="Proteomes" id="UP000886856">
    <property type="component" value="Unassembled WGS sequence"/>
</dbReference>
<gene>
    <name evidence="1" type="ORF">H9948_02575</name>
</gene>
<comment type="caution">
    <text evidence="1">The sequence shown here is derived from an EMBL/GenBank/DDBJ whole genome shotgun (WGS) entry which is preliminary data.</text>
</comment>
<reference evidence="1" key="2">
    <citation type="submission" date="2021-04" db="EMBL/GenBank/DDBJ databases">
        <authorList>
            <person name="Gilroy R."/>
        </authorList>
    </citation>
    <scope>NUCLEOTIDE SEQUENCE</scope>
    <source>
        <strain evidence="1">CHK171-505</strain>
    </source>
</reference>
<organism evidence="1 2">
    <name type="scientific">Candidatus Jeotgalibaca merdavium</name>
    <dbReference type="NCBI Taxonomy" id="2838627"/>
    <lineage>
        <taxon>Bacteria</taxon>
        <taxon>Bacillati</taxon>
        <taxon>Bacillota</taxon>
        <taxon>Bacilli</taxon>
        <taxon>Lactobacillales</taxon>
        <taxon>Carnobacteriaceae</taxon>
        <taxon>Jeotgalibaca</taxon>
    </lineage>
</organism>
<protein>
    <submittedName>
        <fullName evidence="1">Uncharacterized protein</fullName>
    </submittedName>
</protein>
<dbReference type="SUPFAM" id="SSF53335">
    <property type="entry name" value="S-adenosyl-L-methionine-dependent methyltransferases"/>
    <property type="match status" value="1"/>
</dbReference>
<feature type="non-terminal residue" evidence="1">
    <location>
        <position position="232"/>
    </location>
</feature>
<accession>A0A9D2KWM0</accession>
<dbReference type="AlphaFoldDB" id="A0A9D2KWM0"/>
<proteinExistence type="predicted"/>